<evidence type="ECO:0000313" key="1">
    <source>
        <dbReference type="EMBL" id="MQM00431.1"/>
    </source>
</evidence>
<evidence type="ECO:0000313" key="2">
    <source>
        <dbReference type="Proteomes" id="UP000652761"/>
    </source>
</evidence>
<protein>
    <submittedName>
        <fullName evidence="1">Uncharacterized protein</fullName>
    </submittedName>
</protein>
<comment type="caution">
    <text evidence="1">The sequence shown here is derived from an EMBL/GenBank/DDBJ whole genome shotgun (WGS) entry which is preliminary data.</text>
</comment>
<accession>A0A843W3Z5</accession>
<dbReference type="EMBL" id="NMUH01002512">
    <property type="protein sequence ID" value="MQM00431.1"/>
    <property type="molecule type" value="Genomic_DNA"/>
</dbReference>
<reference evidence="1" key="1">
    <citation type="submission" date="2017-07" db="EMBL/GenBank/DDBJ databases">
        <title>Taro Niue Genome Assembly and Annotation.</title>
        <authorList>
            <person name="Atibalentja N."/>
            <person name="Keating K."/>
            <person name="Fields C.J."/>
        </authorList>
    </citation>
    <scope>NUCLEOTIDE SEQUENCE</scope>
    <source>
        <strain evidence="1">Niue_2</strain>
        <tissue evidence="1">Leaf</tissue>
    </source>
</reference>
<name>A0A843W3Z5_COLES</name>
<sequence length="139" mass="14990">MRAEMCRSDAERPDGHAQLETGRADLLRHPEDDYNCLYVFYFSCYLHKGGTWRSSWKQLEEDLGLTVQSILLCAGAAGCAYAGSGAMSGRASSCADLLLAKELAAGAGCVLVWRREQDQEAVRCAGALAVLASVKALQD</sequence>
<keyword evidence="2" id="KW-1185">Reference proteome</keyword>
<organism evidence="1 2">
    <name type="scientific">Colocasia esculenta</name>
    <name type="common">Wild taro</name>
    <name type="synonym">Arum esculentum</name>
    <dbReference type="NCBI Taxonomy" id="4460"/>
    <lineage>
        <taxon>Eukaryota</taxon>
        <taxon>Viridiplantae</taxon>
        <taxon>Streptophyta</taxon>
        <taxon>Embryophyta</taxon>
        <taxon>Tracheophyta</taxon>
        <taxon>Spermatophyta</taxon>
        <taxon>Magnoliopsida</taxon>
        <taxon>Liliopsida</taxon>
        <taxon>Araceae</taxon>
        <taxon>Aroideae</taxon>
        <taxon>Colocasieae</taxon>
        <taxon>Colocasia</taxon>
    </lineage>
</organism>
<gene>
    <name evidence="1" type="ORF">Taro_033160</name>
</gene>
<dbReference type="Proteomes" id="UP000652761">
    <property type="component" value="Unassembled WGS sequence"/>
</dbReference>
<dbReference type="AlphaFoldDB" id="A0A843W3Z5"/>
<proteinExistence type="predicted"/>